<name>A0A5B9VX77_9BACT</name>
<proteinExistence type="predicted"/>
<accession>A0A5B9VX77</accession>
<dbReference type="Proteomes" id="UP000324233">
    <property type="component" value="Chromosome"/>
</dbReference>
<sequence length="158" mass="16609">MTSTMMMERTGMGMPGMGMPGMAPGTMGGAGSMPNAPQMMMVPRCTIKMEKCAGGMKMTCTSEDKMTATMMQNLCTMMAGGMCSCCMMMNGMMMCCCNMMMGMCKCEMTADGVCITCTSGDEACCKMIQACCDCMTAMCDSGCVCCICMNGMPVCCGC</sequence>
<evidence type="ECO:0000313" key="1">
    <source>
        <dbReference type="EMBL" id="QEH32684.1"/>
    </source>
</evidence>
<dbReference type="KEGG" id="agv:OJF2_11630"/>
<dbReference type="EMBL" id="CP042997">
    <property type="protein sequence ID" value="QEH32684.1"/>
    <property type="molecule type" value="Genomic_DNA"/>
</dbReference>
<gene>
    <name evidence="1" type="ORF">OJF2_11630</name>
</gene>
<dbReference type="RefSeq" id="WP_148592039.1">
    <property type="nucleotide sequence ID" value="NZ_CP042997.1"/>
</dbReference>
<dbReference type="AlphaFoldDB" id="A0A5B9VX77"/>
<evidence type="ECO:0000313" key="2">
    <source>
        <dbReference type="Proteomes" id="UP000324233"/>
    </source>
</evidence>
<reference evidence="1 2" key="1">
    <citation type="submission" date="2019-08" db="EMBL/GenBank/DDBJ databases">
        <title>Deep-cultivation of Planctomycetes and their phenomic and genomic characterization uncovers novel biology.</title>
        <authorList>
            <person name="Wiegand S."/>
            <person name="Jogler M."/>
            <person name="Boedeker C."/>
            <person name="Pinto D."/>
            <person name="Vollmers J."/>
            <person name="Rivas-Marin E."/>
            <person name="Kohn T."/>
            <person name="Peeters S.H."/>
            <person name="Heuer A."/>
            <person name="Rast P."/>
            <person name="Oberbeckmann S."/>
            <person name="Bunk B."/>
            <person name="Jeske O."/>
            <person name="Meyerdierks A."/>
            <person name="Storesund J.E."/>
            <person name="Kallscheuer N."/>
            <person name="Luecker S."/>
            <person name="Lage O.M."/>
            <person name="Pohl T."/>
            <person name="Merkel B.J."/>
            <person name="Hornburger P."/>
            <person name="Mueller R.-W."/>
            <person name="Bruemmer F."/>
            <person name="Labrenz M."/>
            <person name="Spormann A.M."/>
            <person name="Op den Camp H."/>
            <person name="Overmann J."/>
            <person name="Amann R."/>
            <person name="Jetten M.S.M."/>
            <person name="Mascher T."/>
            <person name="Medema M.H."/>
            <person name="Devos D.P."/>
            <person name="Kaster A.-K."/>
            <person name="Ovreas L."/>
            <person name="Rohde M."/>
            <person name="Galperin M.Y."/>
            <person name="Jogler C."/>
        </authorList>
    </citation>
    <scope>NUCLEOTIDE SEQUENCE [LARGE SCALE GENOMIC DNA]</scope>
    <source>
        <strain evidence="1 2">OJF2</strain>
    </source>
</reference>
<dbReference type="OrthoDB" id="1925966at2"/>
<organism evidence="1 2">
    <name type="scientific">Aquisphaera giovannonii</name>
    <dbReference type="NCBI Taxonomy" id="406548"/>
    <lineage>
        <taxon>Bacteria</taxon>
        <taxon>Pseudomonadati</taxon>
        <taxon>Planctomycetota</taxon>
        <taxon>Planctomycetia</taxon>
        <taxon>Isosphaerales</taxon>
        <taxon>Isosphaeraceae</taxon>
        <taxon>Aquisphaera</taxon>
    </lineage>
</organism>
<protein>
    <submittedName>
        <fullName evidence="1">Uncharacterized protein</fullName>
    </submittedName>
</protein>
<keyword evidence="2" id="KW-1185">Reference proteome</keyword>